<feature type="region of interest" description="Disordered" evidence="1">
    <location>
        <begin position="23"/>
        <end position="43"/>
    </location>
</feature>
<name>A0A2D2ASN9_9CAUL</name>
<feature type="chain" id="PRO_5013662528" evidence="2">
    <location>
        <begin position="19"/>
        <end position="164"/>
    </location>
</feature>
<dbReference type="EMBL" id="CP024201">
    <property type="protein sequence ID" value="ATQ40993.1"/>
    <property type="molecule type" value="Genomic_DNA"/>
</dbReference>
<dbReference type="KEGG" id="cmb:CSW64_00510"/>
<evidence type="ECO:0000256" key="2">
    <source>
        <dbReference type="SAM" id="SignalP"/>
    </source>
</evidence>
<accession>A0A2D2ASN9</accession>
<keyword evidence="4" id="KW-1185">Reference proteome</keyword>
<protein>
    <submittedName>
        <fullName evidence="3">Uncharacterized protein</fullName>
    </submittedName>
</protein>
<dbReference type="PROSITE" id="PS51257">
    <property type="entry name" value="PROKAR_LIPOPROTEIN"/>
    <property type="match status" value="1"/>
</dbReference>
<dbReference type="RefSeq" id="WP_099620250.1">
    <property type="nucleotide sequence ID" value="NZ_CP024201.1"/>
</dbReference>
<sequence>MRRLEHLALPLVAVLALAACGKPATPEEPASAPAPAASPEPAPVAAADWSSLDALADKYPSDTKLLEASAVTPTLEALLGAKFETLKTNMQTQSPLQRDGGVLYTSGNKQHEGGTNMAYLLIDPKAKAVEVGLWEGGKLTVYKTDGAALAKPKDVQTMIDNAAA</sequence>
<reference evidence="3 4" key="1">
    <citation type="submission" date="2017-10" db="EMBL/GenBank/DDBJ databases">
        <title>Genome sequence of Caulobacter mirabilis FWC38.</title>
        <authorList>
            <person name="Fiebig A."/>
            <person name="Crosson S."/>
        </authorList>
    </citation>
    <scope>NUCLEOTIDE SEQUENCE [LARGE SCALE GENOMIC DNA]</scope>
    <source>
        <strain evidence="3 4">FWC 38</strain>
    </source>
</reference>
<dbReference type="AlphaFoldDB" id="A0A2D2ASN9"/>
<evidence type="ECO:0000313" key="4">
    <source>
        <dbReference type="Proteomes" id="UP000228945"/>
    </source>
</evidence>
<dbReference type="Proteomes" id="UP000228945">
    <property type="component" value="Chromosome"/>
</dbReference>
<feature type="signal peptide" evidence="2">
    <location>
        <begin position="1"/>
        <end position="18"/>
    </location>
</feature>
<keyword evidence="2" id="KW-0732">Signal</keyword>
<gene>
    <name evidence="3" type="ORF">CSW64_00510</name>
</gene>
<dbReference type="OrthoDB" id="7283669at2"/>
<proteinExistence type="predicted"/>
<evidence type="ECO:0000313" key="3">
    <source>
        <dbReference type="EMBL" id="ATQ40993.1"/>
    </source>
</evidence>
<organism evidence="3 4">
    <name type="scientific">Caulobacter mirabilis</name>
    <dbReference type="NCBI Taxonomy" id="69666"/>
    <lineage>
        <taxon>Bacteria</taxon>
        <taxon>Pseudomonadati</taxon>
        <taxon>Pseudomonadota</taxon>
        <taxon>Alphaproteobacteria</taxon>
        <taxon>Caulobacterales</taxon>
        <taxon>Caulobacteraceae</taxon>
        <taxon>Caulobacter</taxon>
    </lineage>
</organism>
<evidence type="ECO:0000256" key="1">
    <source>
        <dbReference type="SAM" id="MobiDB-lite"/>
    </source>
</evidence>
<feature type="compositionally biased region" description="Low complexity" evidence="1">
    <location>
        <begin position="23"/>
        <end position="35"/>
    </location>
</feature>